<proteinExistence type="predicted"/>
<protein>
    <submittedName>
        <fullName evidence="1">Uncharacterized protein</fullName>
    </submittedName>
</protein>
<dbReference type="EMBL" id="CAADJA010000002">
    <property type="protein sequence ID" value="VFS46223.1"/>
    <property type="molecule type" value="Genomic_DNA"/>
</dbReference>
<reference evidence="3" key="2">
    <citation type="submission" date="2017-09" db="EMBL/GenBank/DDBJ databases">
        <title>FDA dAtabase for Regulatory Grade micrObial Sequences (FDA-ARGOS): Supporting development and validation of Infectious Disease Dx tests.</title>
        <authorList>
            <person name="Minogue T."/>
            <person name="Wolcott M."/>
            <person name="Wasieloski L."/>
            <person name="Aguilar W."/>
            <person name="Moore D."/>
            <person name="Tallon L."/>
            <person name="Sadzewicz L."/>
            <person name="Ott S."/>
            <person name="Zhao X."/>
            <person name="Nagaraj S."/>
            <person name="Vavikolanu K."/>
            <person name="Aluvathingal J."/>
            <person name="Nadendla S."/>
            <person name="Sichtig H."/>
        </authorList>
    </citation>
    <scope>NUCLEOTIDE SEQUENCE [LARGE SCALE GENOMIC DNA]</scope>
    <source>
        <strain evidence="3">FDAARGOS_387</strain>
    </source>
</reference>
<organism evidence="1 3">
    <name type="scientific">Budvicia aquatica</name>
    <dbReference type="NCBI Taxonomy" id="82979"/>
    <lineage>
        <taxon>Bacteria</taxon>
        <taxon>Pseudomonadati</taxon>
        <taxon>Pseudomonadota</taxon>
        <taxon>Gammaproteobacteria</taxon>
        <taxon>Enterobacterales</taxon>
        <taxon>Budviciaceae</taxon>
        <taxon>Budvicia</taxon>
    </lineage>
</organism>
<evidence type="ECO:0000313" key="3">
    <source>
        <dbReference type="Proteomes" id="UP000224974"/>
    </source>
</evidence>
<dbReference type="AlphaFoldDB" id="A0A2C6DDF7"/>
<dbReference type="OrthoDB" id="5405605at2"/>
<name>A0A2C6DDF7_9GAMM</name>
<dbReference type="Proteomes" id="UP000373449">
    <property type="component" value="Unassembled WGS sequence"/>
</dbReference>
<dbReference type="Proteomes" id="UP000224974">
    <property type="component" value="Unassembled WGS sequence"/>
</dbReference>
<dbReference type="RefSeq" id="WP_029095126.1">
    <property type="nucleotide sequence ID" value="NZ_BRLG01000015.1"/>
</dbReference>
<sequence>MDYANLTQDERDRVLQADLSEDKISFLNKYKLISSPEQRWHTVKNQTPARLYFSHQFIKNNGMMEIVFRKYQFCYAKLKYFRLHLNAFSFYKHHPKVGFIETELWDAEFFRHKASGKIVDLRYLQQISDVTVFMDLMAWLSASELATC</sequence>
<reference evidence="1" key="1">
    <citation type="submission" date="2017-09" db="EMBL/GenBank/DDBJ databases">
        <title>FDA dAtabase for Regulatory Grade micrObial Sequences (FDA-ARGOS): Supporting development and validation of Infectious Disease Dx tests.</title>
        <authorList>
            <person name="Minogue T."/>
            <person name="Wolcott M."/>
            <person name="Wasieloski L."/>
            <person name="Aguilar W."/>
            <person name="Moore D."/>
            <person name="Tallon L.J."/>
            <person name="Sadzewicz L."/>
            <person name="Ott S."/>
            <person name="Zhao X."/>
            <person name="Nagaraj S."/>
            <person name="Vavikolanu K."/>
            <person name="Aluvathingal J."/>
            <person name="Nadendla S."/>
            <person name="Sichtig H."/>
        </authorList>
    </citation>
    <scope>NUCLEOTIDE SEQUENCE</scope>
    <source>
        <strain evidence="1">FDAARGOS_387</strain>
    </source>
</reference>
<evidence type="ECO:0000313" key="4">
    <source>
        <dbReference type="Proteomes" id="UP000373449"/>
    </source>
</evidence>
<keyword evidence="3" id="KW-1185">Reference proteome</keyword>
<evidence type="ECO:0000313" key="1">
    <source>
        <dbReference type="EMBL" id="PHI28328.1"/>
    </source>
</evidence>
<evidence type="ECO:0000313" key="2">
    <source>
        <dbReference type="EMBL" id="VFS46223.1"/>
    </source>
</evidence>
<gene>
    <name evidence="1" type="ORF">CRN84_02730</name>
    <name evidence="2" type="ORF">NCTC12282_01114</name>
</gene>
<accession>A0A2C6DDF7</accession>
<reference evidence="2 4" key="3">
    <citation type="submission" date="2019-03" db="EMBL/GenBank/DDBJ databases">
        <authorList>
            <consortium name="Pathogen Informatics"/>
        </authorList>
    </citation>
    <scope>NUCLEOTIDE SEQUENCE [LARGE SCALE GENOMIC DNA]</scope>
    <source>
        <strain evidence="2 4">NCTC12282</strain>
    </source>
</reference>
<dbReference type="STRING" id="1111728.GCA_000427805_02430"/>
<dbReference type="EMBL" id="PDDX01000001">
    <property type="protein sequence ID" value="PHI28328.1"/>
    <property type="molecule type" value="Genomic_DNA"/>
</dbReference>